<dbReference type="PROSITE" id="PS51072">
    <property type="entry name" value="MHD"/>
    <property type="match status" value="1"/>
</dbReference>
<reference evidence="13 14" key="1">
    <citation type="submission" date="2021-04" db="EMBL/GenBank/DDBJ databases">
        <authorList>
            <person name="Bliznina A."/>
        </authorList>
    </citation>
    <scope>NUCLEOTIDE SEQUENCE [LARGE SCALE GENOMIC DNA]</scope>
</reference>
<dbReference type="Proteomes" id="UP001158576">
    <property type="component" value="Chromosome XSR"/>
</dbReference>
<dbReference type="SUPFAM" id="SSF49447">
    <property type="entry name" value="Second domain of Mu2 adaptin subunit (ap50) of ap2 adaptor"/>
    <property type="match status" value="1"/>
</dbReference>
<dbReference type="Pfam" id="PF02840">
    <property type="entry name" value="Prp18"/>
    <property type="match status" value="1"/>
</dbReference>
<proteinExistence type="inferred from homology"/>
<evidence type="ECO:0000256" key="7">
    <source>
        <dbReference type="ARBA" id="ARBA00022728"/>
    </source>
</evidence>
<dbReference type="InterPro" id="IPR050431">
    <property type="entry name" value="Adaptor_comp_med_subunit"/>
</dbReference>
<dbReference type="InterPro" id="IPR014906">
    <property type="entry name" value="PRP4-like"/>
</dbReference>
<dbReference type="InterPro" id="IPR043532">
    <property type="entry name" value="AP2_Mu_N"/>
</dbReference>
<dbReference type="CDD" id="cd09251">
    <property type="entry name" value="AP-2_Mu2_Cterm"/>
    <property type="match status" value="1"/>
</dbReference>
<dbReference type="SUPFAM" id="SSF158230">
    <property type="entry name" value="PRP4-like"/>
    <property type="match status" value="1"/>
</dbReference>
<dbReference type="InterPro" id="IPR028565">
    <property type="entry name" value="MHD"/>
</dbReference>
<dbReference type="PROSITE" id="PS00991">
    <property type="entry name" value="CLAT_ADAPTOR_M_2"/>
    <property type="match status" value="1"/>
</dbReference>
<dbReference type="Gene3D" id="3.30.450.60">
    <property type="match status" value="1"/>
</dbReference>
<dbReference type="Gene3D" id="2.60.40.1170">
    <property type="entry name" value="Mu homology domain, subdomain B"/>
    <property type="match status" value="2"/>
</dbReference>
<evidence type="ECO:0000256" key="2">
    <source>
        <dbReference type="ARBA" id="ARBA00004277"/>
    </source>
</evidence>
<accession>A0ABN7SFL7</accession>
<dbReference type="InterPro" id="IPR043512">
    <property type="entry name" value="Mu2_C"/>
</dbReference>
<keyword evidence="7" id="KW-0507">mRNA processing</keyword>
<dbReference type="PANTHER" id="PTHR10529">
    <property type="entry name" value="AP COMPLEX SUBUNIT MU"/>
    <property type="match status" value="1"/>
</dbReference>
<evidence type="ECO:0000256" key="3">
    <source>
        <dbReference type="ARBA" id="ARBA00005324"/>
    </source>
</evidence>
<dbReference type="SMART" id="SM00500">
    <property type="entry name" value="SFM"/>
    <property type="match status" value="1"/>
</dbReference>
<comment type="subcellular location">
    <subcellularLocation>
        <location evidence="1">Cell membrane</location>
    </subcellularLocation>
    <subcellularLocation>
        <location evidence="2">Membrane</location>
        <location evidence="2">Coated pit</location>
        <topology evidence="2">Peripheral membrane protein</topology>
        <orientation evidence="2">Cytoplasmic side</orientation>
    </subcellularLocation>
</comment>
<keyword evidence="6" id="KW-0254">Endocytosis</keyword>
<dbReference type="Pfam" id="PF08799">
    <property type="entry name" value="PRP4"/>
    <property type="match status" value="1"/>
</dbReference>
<name>A0ABN7SFL7_OIKDI</name>
<protein>
    <recommendedName>
        <fullName evidence="11">PRP18 homolog</fullName>
    </recommendedName>
</protein>
<sequence>MDFAALMKGEIDRKRKKVETELKIDPKKKFFKRGDLARIEQEKYQQRMGIAKAPAPRDRIQELEDKTQAMLDRLGPDQAKMMPRETVIQKLRARNEPIRLFGENDQDTFFRLRKIELGKDENYKILGWTNEIKSAMDQLDDEDLTEVTKDIAAGKEKAEKKYNIVFKNEHPEVDNDWLVANKGILKEVSYNARSGMIIKAFKFWQRCWAEELNSRSQEEKSSHHGRALSAVWKQTDSYIQPLFDRIKRNVCPEDIMKHLSLIVEYCIDRNYIKASDVYLKMAIGNAPWPIGVDHVGIHMRPSRETISMKYVAHVLNDETQRKFIQGLKRLMTAAQRHFPAKPSQCVEYGAGVSHNRKSQHRLSSADMIGGLFIYNHKGEVLISRIYRDNITRQATDAFRVNVIHARGTVRSPVTSIARTNFFHVKRGNVWICAVTKDNVNAATVFEFLNRIVNVMQSYFSKISEENIKNNFVLIYELLDEILDFGYPQNTEVGALKTFITQQGIKTQSKEEQAQITSQVTGQIGWRREGIKYRRNELFLDVLESVNLLMSPQGQVLSSHVSGKVKMKSYLSGMPECKFGMNDKLTLDKSAVNRADGESKSGKPSIAIDDCTFHQCVRLSKFEADRAISFIPPDGEYELMRYRTTKEINLPFRVIPLVKENSKQKLELKIVLKSNFKPSLLGQKIEVRIPTPKNTASVQLLCAKGKAKYKSSDNAIVWKLKRLGGMKESTITAEVELLPTSDKKKWSRPPISMNFEVPFAPSGLKVRYLKVFESKLNYSDHDVIKWVRYIGRSGLYETRC</sequence>
<keyword evidence="14" id="KW-1185">Reference proteome</keyword>
<keyword evidence="8" id="KW-0653">Protein transport</keyword>
<dbReference type="EMBL" id="OU015569">
    <property type="protein sequence ID" value="CAG5097338.1"/>
    <property type="molecule type" value="Genomic_DNA"/>
</dbReference>
<dbReference type="PRINTS" id="PR00314">
    <property type="entry name" value="CLATHRINADPT"/>
</dbReference>
<dbReference type="InterPro" id="IPR004098">
    <property type="entry name" value="Prp18"/>
</dbReference>
<dbReference type="CDD" id="cd14836">
    <property type="entry name" value="AP2_Mu_N"/>
    <property type="match status" value="1"/>
</dbReference>
<evidence type="ECO:0000256" key="9">
    <source>
        <dbReference type="ARBA" id="ARBA00023136"/>
    </source>
</evidence>
<dbReference type="SUPFAM" id="SSF64356">
    <property type="entry name" value="SNARE-like"/>
    <property type="match status" value="1"/>
</dbReference>
<organism evidence="13 14">
    <name type="scientific">Oikopleura dioica</name>
    <name type="common">Tunicate</name>
    <dbReference type="NCBI Taxonomy" id="34765"/>
    <lineage>
        <taxon>Eukaryota</taxon>
        <taxon>Metazoa</taxon>
        <taxon>Chordata</taxon>
        <taxon>Tunicata</taxon>
        <taxon>Appendicularia</taxon>
        <taxon>Copelata</taxon>
        <taxon>Oikopleuridae</taxon>
        <taxon>Oikopleura</taxon>
    </lineage>
</organism>
<dbReference type="Pfam" id="PF01217">
    <property type="entry name" value="Clat_adaptor_s"/>
    <property type="match status" value="1"/>
</dbReference>
<dbReference type="SUPFAM" id="SSF47938">
    <property type="entry name" value="Functional domain of the splicing factor Prp18"/>
    <property type="match status" value="1"/>
</dbReference>
<keyword evidence="10" id="KW-0168">Coated pit</keyword>
<keyword evidence="5" id="KW-1003">Cell membrane</keyword>
<keyword evidence="7" id="KW-0508">mRNA splicing</keyword>
<evidence type="ECO:0000256" key="10">
    <source>
        <dbReference type="ARBA" id="ARBA00023176"/>
    </source>
</evidence>
<comment type="similarity">
    <text evidence="3">Belongs to the adaptor complexes medium subunit family.</text>
</comment>
<dbReference type="Gene3D" id="4.10.280.110">
    <property type="entry name" value="Pre-mRNA processing factor 4 domain"/>
    <property type="match status" value="1"/>
</dbReference>
<dbReference type="InterPro" id="IPR018240">
    <property type="entry name" value="Clathrin_mu_CS"/>
</dbReference>
<evidence type="ECO:0000313" key="14">
    <source>
        <dbReference type="Proteomes" id="UP001158576"/>
    </source>
</evidence>
<keyword evidence="4" id="KW-0813">Transport</keyword>
<evidence type="ECO:0000256" key="4">
    <source>
        <dbReference type="ARBA" id="ARBA00022448"/>
    </source>
</evidence>
<evidence type="ECO:0000259" key="12">
    <source>
        <dbReference type="PROSITE" id="PS51072"/>
    </source>
</evidence>
<feature type="domain" description="MHD" evidence="12">
    <location>
        <begin position="534"/>
        <end position="798"/>
    </location>
</feature>
<dbReference type="Gene3D" id="1.20.940.10">
    <property type="entry name" value="Functional domain of the splicing factor Prp18"/>
    <property type="match status" value="1"/>
</dbReference>
<dbReference type="InterPro" id="IPR011012">
    <property type="entry name" value="Longin-like_dom_sf"/>
</dbReference>
<dbReference type="InterPro" id="IPR036168">
    <property type="entry name" value="AP2_Mu_C_sf"/>
</dbReference>
<evidence type="ECO:0000256" key="5">
    <source>
        <dbReference type="ARBA" id="ARBA00022475"/>
    </source>
</evidence>
<evidence type="ECO:0000313" key="13">
    <source>
        <dbReference type="EMBL" id="CAG5097338.1"/>
    </source>
</evidence>
<evidence type="ECO:0000256" key="6">
    <source>
        <dbReference type="ARBA" id="ARBA00022583"/>
    </source>
</evidence>
<evidence type="ECO:0000256" key="1">
    <source>
        <dbReference type="ARBA" id="ARBA00004236"/>
    </source>
</evidence>
<keyword evidence="9" id="KW-0472">Membrane</keyword>
<evidence type="ECO:0000256" key="11">
    <source>
        <dbReference type="ARBA" id="ARBA00031388"/>
    </source>
</evidence>
<dbReference type="InterPro" id="IPR001392">
    <property type="entry name" value="Clathrin_mu"/>
</dbReference>
<dbReference type="InterPro" id="IPR022775">
    <property type="entry name" value="AP_mu_sigma_su"/>
</dbReference>
<dbReference type="Pfam" id="PF00928">
    <property type="entry name" value="Adap_comp_sub"/>
    <property type="match status" value="1"/>
</dbReference>
<evidence type="ECO:0000256" key="8">
    <source>
        <dbReference type="ARBA" id="ARBA00022927"/>
    </source>
</evidence>
<dbReference type="PROSITE" id="PS00990">
    <property type="entry name" value="CLAT_ADAPTOR_M_1"/>
    <property type="match status" value="1"/>
</dbReference>
<keyword evidence="7" id="KW-0747">Spliceosome</keyword>
<gene>
    <name evidence="13" type="ORF">OKIOD_LOCUS6590</name>
</gene>
<dbReference type="InterPro" id="IPR036285">
    <property type="entry name" value="PRP4-like_sf"/>
</dbReference>